<dbReference type="VEuPathDB" id="MicrosporidiaDB:CWI39_1078p0010"/>
<gene>
    <name evidence="1" type="ORF">CWI39_1078p0010</name>
</gene>
<reference evidence="1 2" key="1">
    <citation type="submission" date="2017-12" db="EMBL/GenBank/DDBJ databases">
        <authorList>
            <person name="Pombert J.-F."/>
            <person name="Haag K.L."/>
            <person name="Ebert D."/>
        </authorList>
    </citation>
    <scope>NUCLEOTIDE SEQUENCE [LARGE SCALE GENOMIC DNA]</scope>
    <source>
        <strain evidence="1">IL-BN-2</strain>
    </source>
</reference>
<protein>
    <submittedName>
        <fullName evidence="1">Uncharacterized protein</fullName>
    </submittedName>
</protein>
<dbReference type="AlphaFoldDB" id="A0A4Q9L5H9"/>
<accession>A0A4Q9L5H9</accession>
<sequence length="166" mass="19120">MFGLAIYKVIWATKDSGCEYTANILKCVSVYKYLGIIEDSRGIPTRISFEEVQSKLISRVERPYDAVLAVLIKNKIHLRPGCKEHLYLPKKELGRDLHSNNNKTHLALIKGFLKVKYRLVEEVTKKSLEEAQLVKLYNKIEKRKLLSKLYNARKNELVSVVTLQDG</sequence>
<evidence type="ECO:0000313" key="2">
    <source>
        <dbReference type="Proteomes" id="UP000293045"/>
    </source>
</evidence>
<organism evidence="1 2">
    <name type="scientific">Hamiltosporidium magnivora</name>
    <dbReference type="NCBI Taxonomy" id="148818"/>
    <lineage>
        <taxon>Eukaryota</taxon>
        <taxon>Fungi</taxon>
        <taxon>Fungi incertae sedis</taxon>
        <taxon>Microsporidia</taxon>
        <taxon>Dubosqiidae</taxon>
        <taxon>Hamiltosporidium</taxon>
    </lineage>
</organism>
<proteinExistence type="predicted"/>
<dbReference type="VEuPathDB" id="MicrosporidiaDB:CWI36_1717p0010"/>
<dbReference type="EMBL" id="PIXR01001078">
    <property type="protein sequence ID" value="TBU02849.1"/>
    <property type="molecule type" value="Genomic_DNA"/>
</dbReference>
<dbReference type="Proteomes" id="UP000293045">
    <property type="component" value="Unassembled WGS sequence"/>
</dbReference>
<comment type="caution">
    <text evidence="1">The sequence shown here is derived from an EMBL/GenBank/DDBJ whole genome shotgun (WGS) entry which is preliminary data.</text>
</comment>
<evidence type="ECO:0000313" key="1">
    <source>
        <dbReference type="EMBL" id="TBU02849.1"/>
    </source>
</evidence>
<name>A0A4Q9L5H9_9MICR</name>